<evidence type="ECO:0000256" key="3">
    <source>
        <dbReference type="ARBA" id="ARBA00022827"/>
    </source>
</evidence>
<dbReference type="InterPro" id="IPR036188">
    <property type="entry name" value="FAD/NAD-bd_sf"/>
</dbReference>
<sequence length="449" mass="47943">MLSTITCNNISRHPLFVNTCRCISHKKFEIVVIPSCHNFAPTLVTWVNPSEEWCAMQTIVVVGGGYAGIHTVKAVKAESERTGAPVRIVLMDPATYHAKKVRLVQAAAVPTSLRVPWEALFPAGEADFVQGRCLAVDAAARKVKYEDASGVERTLAYDRLVLALGSVVREAPEGAGGIALRDEVHAERIRLAVEANLSAAAQERDASRQAALCAVVVAGGGISGVETAAELAKAMRRRAAALGLPATLPRVTIVAGGTRLVPLMTEAASKRLEARLRAASVRIVRGARVAREGGDGFAVLSDGRRLPCGLVIWTIGVDPSPSLRGLGLPLGSNGRLQTDSWYRVQGGYDTIYAIGDNARIVDSATGIEDGMTCREAIQQAQRLGRVLLADIAGRPAEPHRAATRQQYCVDLGEGEGFAWIRHWGVDFTIGGALGGKVREYTWNLGSLMK</sequence>
<evidence type="ECO:0000256" key="1">
    <source>
        <dbReference type="ARBA" id="ARBA00005272"/>
    </source>
</evidence>
<evidence type="ECO:0000256" key="5">
    <source>
        <dbReference type="ARBA" id="ARBA00023027"/>
    </source>
</evidence>
<dbReference type="PANTHER" id="PTHR43706:SF45">
    <property type="entry name" value="NADH DEHYDROGENASE-LIKE PROTEIN RV1812C"/>
    <property type="match status" value="1"/>
</dbReference>
<keyword evidence="8" id="KW-1185">Reference proteome</keyword>
<feature type="domain" description="FAD/NAD(P)-binding" evidence="6">
    <location>
        <begin position="58"/>
        <end position="379"/>
    </location>
</feature>
<protein>
    <submittedName>
        <fullName evidence="7">Pyridine nucleotide-disulfide oxidoreductase</fullName>
    </submittedName>
</protein>
<evidence type="ECO:0000313" key="7">
    <source>
        <dbReference type="EMBL" id="TLS49713.1"/>
    </source>
</evidence>
<name>A0A5R9GAG0_9BACL</name>
<evidence type="ECO:0000256" key="2">
    <source>
        <dbReference type="ARBA" id="ARBA00022630"/>
    </source>
</evidence>
<comment type="caution">
    <text evidence="7">The sequence shown here is derived from an EMBL/GenBank/DDBJ whole genome shotgun (WGS) entry which is preliminary data.</text>
</comment>
<dbReference type="Pfam" id="PF07992">
    <property type="entry name" value="Pyr_redox_2"/>
    <property type="match status" value="1"/>
</dbReference>
<dbReference type="Proteomes" id="UP000309676">
    <property type="component" value="Unassembled WGS sequence"/>
</dbReference>
<dbReference type="SUPFAM" id="SSF51905">
    <property type="entry name" value="FAD/NAD(P)-binding domain"/>
    <property type="match status" value="1"/>
</dbReference>
<accession>A0A5R9GAG0</accession>
<dbReference type="PANTHER" id="PTHR43706">
    <property type="entry name" value="NADH DEHYDROGENASE"/>
    <property type="match status" value="1"/>
</dbReference>
<dbReference type="PRINTS" id="PR00368">
    <property type="entry name" value="FADPNR"/>
</dbReference>
<evidence type="ECO:0000256" key="4">
    <source>
        <dbReference type="ARBA" id="ARBA00023002"/>
    </source>
</evidence>
<dbReference type="AlphaFoldDB" id="A0A5R9GAG0"/>
<proteinExistence type="inferred from homology"/>
<keyword evidence="4" id="KW-0560">Oxidoreductase</keyword>
<dbReference type="InterPro" id="IPR045024">
    <property type="entry name" value="NDH-2"/>
</dbReference>
<comment type="similarity">
    <text evidence="1">Belongs to the NADH dehydrogenase family.</text>
</comment>
<evidence type="ECO:0000259" key="6">
    <source>
        <dbReference type="Pfam" id="PF07992"/>
    </source>
</evidence>
<reference evidence="7 8" key="1">
    <citation type="submission" date="2019-05" db="EMBL/GenBank/DDBJ databases">
        <authorList>
            <person name="Narsing Rao M.P."/>
            <person name="Li W.J."/>
        </authorList>
    </citation>
    <scope>NUCLEOTIDE SEQUENCE [LARGE SCALE GENOMIC DNA]</scope>
    <source>
        <strain evidence="7 8">SYSU_K30003</strain>
    </source>
</reference>
<gene>
    <name evidence="7" type="ORF">FE782_23885</name>
</gene>
<dbReference type="EMBL" id="VCIW01000019">
    <property type="protein sequence ID" value="TLS49713.1"/>
    <property type="molecule type" value="Genomic_DNA"/>
</dbReference>
<dbReference type="GO" id="GO:0003954">
    <property type="term" value="F:NADH dehydrogenase activity"/>
    <property type="evidence" value="ECO:0007669"/>
    <property type="project" value="InterPro"/>
</dbReference>
<keyword evidence="5" id="KW-0520">NAD</keyword>
<organism evidence="7 8">
    <name type="scientific">Paenibacillus antri</name>
    <dbReference type="NCBI Taxonomy" id="2582848"/>
    <lineage>
        <taxon>Bacteria</taxon>
        <taxon>Bacillati</taxon>
        <taxon>Bacillota</taxon>
        <taxon>Bacilli</taxon>
        <taxon>Bacillales</taxon>
        <taxon>Paenibacillaceae</taxon>
        <taxon>Paenibacillus</taxon>
    </lineage>
</organism>
<dbReference type="Gene3D" id="3.50.50.100">
    <property type="match status" value="1"/>
</dbReference>
<keyword evidence="2" id="KW-0285">Flavoprotein</keyword>
<evidence type="ECO:0000313" key="8">
    <source>
        <dbReference type="Proteomes" id="UP000309676"/>
    </source>
</evidence>
<dbReference type="InterPro" id="IPR023753">
    <property type="entry name" value="FAD/NAD-binding_dom"/>
</dbReference>
<keyword evidence="3" id="KW-0274">FAD</keyword>